<feature type="compositionally biased region" description="Low complexity" evidence="1">
    <location>
        <begin position="1"/>
        <end position="28"/>
    </location>
</feature>
<dbReference type="GO" id="GO:0007005">
    <property type="term" value="P:mitochondrion organization"/>
    <property type="evidence" value="ECO:0007669"/>
    <property type="project" value="InterPro"/>
</dbReference>
<feature type="compositionally biased region" description="Pro residues" evidence="1">
    <location>
        <begin position="64"/>
        <end position="77"/>
    </location>
</feature>
<dbReference type="OrthoDB" id="1106148at2759"/>
<dbReference type="PANTHER" id="PTHR13523">
    <property type="entry name" value="COILED-COIL-HELIX-COILED-COIL-HELIX DOMAIN CONTAINING 2/NUR77"/>
    <property type="match status" value="1"/>
</dbReference>
<dbReference type="PANTHER" id="PTHR13523:SF2">
    <property type="entry name" value="COILED-COIL-HELIX-COILED-COIL-HELIX DOMAIN CONTAINING 2, ISOFORM A-RELATED"/>
    <property type="match status" value="1"/>
</dbReference>
<organism evidence="2 3">
    <name type="scientific">Chlamydomonas eustigma</name>
    <dbReference type="NCBI Taxonomy" id="1157962"/>
    <lineage>
        <taxon>Eukaryota</taxon>
        <taxon>Viridiplantae</taxon>
        <taxon>Chlorophyta</taxon>
        <taxon>core chlorophytes</taxon>
        <taxon>Chlorophyceae</taxon>
        <taxon>CS clade</taxon>
        <taxon>Chlamydomonadales</taxon>
        <taxon>Chlamydomonadaceae</taxon>
        <taxon>Chlamydomonas</taxon>
    </lineage>
</organism>
<gene>
    <name evidence="2" type="ORF">CEUSTIGMA_g5731.t1</name>
</gene>
<dbReference type="GO" id="GO:0005634">
    <property type="term" value="C:nucleus"/>
    <property type="evidence" value="ECO:0007669"/>
    <property type="project" value="TreeGrafter"/>
</dbReference>
<dbReference type="SUPFAM" id="SSF47072">
    <property type="entry name" value="Cysteine alpha-hairpin motif"/>
    <property type="match status" value="1"/>
</dbReference>
<accession>A0A250X5U5</accession>
<evidence type="ECO:0000313" key="2">
    <source>
        <dbReference type="EMBL" id="GAX78289.1"/>
    </source>
</evidence>
<dbReference type="InterPro" id="IPR009069">
    <property type="entry name" value="Cys_alpha_HP_mot_SF"/>
</dbReference>
<dbReference type="PROSITE" id="PS51808">
    <property type="entry name" value="CHCH"/>
    <property type="match status" value="1"/>
</dbReference>
<proteinExistence type="predicted"/>
<evidence type="ECO:0008006" key="4">
    <source>
        <dbReference type="Google" id="ProtNLM"/>
    </source>
</evidence>
<name>A0A250X5U5_9CHLO</name>
<dbReference type="STRING" id="1157962.A0A250X5U5"/>
<feature type="region of interest" description="Disordered" evidence="1">
    <location>
        <begin position="1"/>
        <end position="82"/>
    </location>
</feature>
<comment type="caution">
    <text evidence="2">The sequence shown here is derived from an EMBL/GenBank/DDBJ whole genome shotgun (WGS) entry which is preliminary data.</text>
</comment>
<evidence type="ECO:0000313" key="3">
    <source>
        <dbReference type="Proteomes" id="UP000232323"/>
    </source>
</evidence>
<dbReference type="EMBL" id="BEGY01000031">
    <property type="protein sequence ID" value="GAX78289.1"/>
    <property type="molecule type" value="Genomic_DNA"/>
</dbReference>
<dbReference type="AlphaFoldDB" id="A0A250X5U5"/>
<protein>
    <recommendedName>
        <fullName evidence="4">CHCH domain-containing protein</fullName>
    </recommendedName>
</protein>
<dbReference type="GO" id="GO:0005739">
    <property type="term" value="C:mitochondrion"/>
    <property type="evidence" value="ECO:0007669"/>
    <property type="project" value="TreeGrafter"/>
</dbReference>
<reference evidence="2 3" key="1">
    <citation type="submission" date="2017-08" db="EMBL/GenBank/DDBJ databases">
        <title>Acidophilic green algal genome provides insights into adaptation to an acidic environment.</title>
        <authorList>
            <person name="Hirooka S."/>
            <person name="Hirose Y."/>
            <person name="Kanesaki Y."/>
            <person name="Higuchi S."/>
            <person name="Fujiwara T."/>
            <person name="Onuma R."/>
            <person name="Era A."/>
            <person name="Ohbayashi R."/>
            <person name="Uzuka A."/>
            <person name="Nozaki H."/>
            <person name="Yoshikawa H."/>
            <person name="Miyagishima S.Y."/>
        </authorList>
    </citation>
    <scope>NUCLEOTIDE SEQUENCE [LARGE SCALE GENOMIC DNA]</scope>
    <source>
        <strain evidence="2 3">NIES-2499</strain>
    </source>
</reference>
<sequence length="185" mass="18370">MARGRSAPAPARSASSAAPRAKPAASSSYSTSAKPATPQPQASAQPQAQAPPASGSWFGSRPSAPAPAPVSAAPPPAISSAGSGGGMMSGLMGAVVQGAAMGTGSAIAHRAVDSFMGPRSMNVVHEQAPAPAAPMMSAPMSSPEGPCGQRVKEFGDCMSRNNGDMAACSFYFDAMQSCKAENRMA</sequence>
<keyword evidence="3" id="KW-1185">Reference proteome</keyword>
<dbReference type="Proteomes" id="UP000232323">
    <property type="component" value="Unassembled WGS sequence"/>
</dbReference>
<dbReference type="InterPro" id="IPR055304">
    <property type="entry name" value="CHCHD2/10-like"/>
</dbReference>
<feature type="compositionally biased region" description="Low complexity" evidence="1">
    <location>
        <begin position="39"/>
        <end position="63"/>
    </location>
</feature>
<evidence type="ECO:0000256" key="1">
    <source>
        <dbReference type="SAM" id="MobiDB-lite"/>
    </source>
</evidence>